<protein>
    <submittedName>
        <fullName evidence="3">Exodeoxyribonuclease V alpha chain (RecD)-like protein</fullName>
    </submittedName>
</protein>
<dbReference type="STRING" id="471821.TGRD_054"/>
<evidence type="ECO:0000313" key="3">
    <source>
        <dbReference type="EMBL" id="BAG13537.1"/>
    </source>
</evidence>
<dbReference type="GO" id="GO:0003678">
    <property type="term" value="F:DNA helicase activity"/>
    <property type="evidence" value="ECO:0007669"/>
    <property type="project" value="InterPro"/>
</dbReference>
<dbReference type="EMBL" id="AP009510">
    <property type="protein sequence ID" value="BAG13537.1"/>
    <property type="molecule type" value="Genomic_DNA"/>
</dbReference>
<dbReference type="Pfam" id="PF05970">
    <property type="entry name" value="PIF1"/>
    <property type="match status" value="1"/>
</dbReference>
<dbReference type="InterPro" id="IPR027417">
    <property type="entry name" value="P-loop_NTPase"/>
</dbReference>
<feature type="domain" description="UvrD-like helicase C-terminal" evidence="2">
    <location>
        <begin position="365"/>
        <end position="401"/>
    </location>
</feature>
<feature type="domain" description="DNA helicase Pif1-like DEAD-box helicase" evidence="1">
    <location>
        <begin position="9"/>
        <end position="210"/>
    </location>
</feature>
<dbReference type="Gene3D" id="3.40.50.300">
    <property type="entry name" value="P-loop containing nucleotide triphosphate hydrolases"/>
    <property type="match status" value="2"/>
</dbReference>
<gene>
    <name evidence="3" type="ordered locus">TGRD_054</name>
</gene>
<dbReference type="GO" id="GO:0006281">
    <property type="term" value="P:DNA repair"/>
    <property type="evidence" value="ECO:0007669"/>
    <property type="project" value="InterPro"/>
</dbReference>
<dbReference type="CDD" id="cd18809">
    <property type="entry name" value="SF1_C_RecD"/>
    <property type="match status" value="1"/>
</dbReference>
<dbReference type="InterPro" id="IPR010285">
    <property type="entry name" value="DNA_helicase_pif1-like_DEAD"/>
</dbReference>
<dbReference type="AlphaFoldDB" id="B1GZ55"/>
<reference evidence="4" key="1">
    <citation type="journal article" date="2008" name="Proc. Natl. Acad. Sci. U.S.A.">
        <title>Complete genome of the uncultured termite group 1 bacteria in a single host protist cell.</title>
        <authorList>
            <person name="Hongoh Y."/>
            <person name="Sharma V.K."/>
            <person name="Prakash T."/>
            <person name="Noda S."/>
            <person name="Taylor T.D."/>
            <person name="Kudo T."/>
            <person name="Sakaki Y."/>
            <person name="Toyoda A."/>
            <person name="Hattori M."/>
            <person name="Ohkuma M."/>
        </authorList>
    </citation>
    <scope>NUCLEOTIDE SEQUENCE [LARGE SCALE GENOMIC DNA]</scope>
    <source>
        <strain evidence="4">Rs-D17 genomovar Ri2008</strain>
    </source>
</reference>
<evidence type="ECO:0000313" key="4">
    <source>
        <dbReference type="Proteomes" id="UP000001691"/>
    </source>
</evidence>
<dbReference type="PANTHER" id="PTHR47642:SF7">
    <property type="entry name" value="ATP-DEPENDENT DNA HELICASE PIF1"/>
    <property type="match status" value="1"/>
</dbReference>
<evidence type="ECO:0000259" key="1">
    <source>
        <dbReference type="Pfam" id="PF05970"/>
    </source>
</evidence>
<name>B1GZ55_ENDTX</name>
<dbReference type="FunFam" id="3.40.50.300:FF:001498">
    <property type="entry name" value="ATP-dependent DNA helicase"/>
    <property type="match status" value="1"/>
</dbReference>
<dbReference type="KEGG" id="rsd:TGRD_054"/>
<dbReference type="HOGENOM" id="CLU_001613_7_2_0"/>
<keyword evidence="4" id="KW-1185">Reference proteome</keyword>
<evidence type="ECO:0000259" key="2">
    <source>
        <dbReference type="Pfam" id="PF13538"/>
    </source>
</evidence>
<dbReference type="Pfam" id="PF13538">
    <property type="entry name" value="UvrD_C_2"/>
    <property type="match status" value="1"/>
</dbReference>
<dbReference type="PANTHER" id="PTHR47642">
    <property type="entry name" value="ATP-DEPENDENT DNA HELICASE"/>
    <property type="match status" value="1"/>
</dbReference>
<accession>B1GZ55</accession>
<dbReference type="InterPro" id="IPR027785">
    <property type="entry name" value="UvrD-like_helicase_C"/>
</dbReference>
<dbReference type="Proteomes" id="UP000001691">
    <property type="component" value="Chromosome"/>
</dbReference>
<sequence>MKSNIDIEINDEFKQAYDLIDKSGNCVFITGSAGSGKTTFLRYYTMRASKKTVILAPTGVAALNCGGETVHSFFYFKPDITVSKIKKKKLSEKSIYKKVETIIIDEASMLRCDILDCIDKFLRLNREKRQEPFGGVQMVFIGDLKQLPPVVKREEYHIFNSVYKSPYFLSAYSLNKCILHTVELKKIYRQRDSNFVALLNAVRDGTANDDEIAELNKKVSSQIFNRPMTVYLTTTNKKAAFINHKYLSEIEYKQVVFTAETKNIEENSKVFPAEYELVIKKNAQVMMLNNDAKNRWVNGSIGIVENIKSGSDFGKLSICIRFPNGRVENVEPYKWELFKYGWNEEKKQIETYRAGFFKQYPLRLSWAITIHKSQGKTFDNVIIDMEYGAFAPGQLYVALSRCTSFDGITLSRPLTKRDILAPAVWD</sequence>
<dbReference type="InterPro" id="IPR051055">
    <property type="entry name" value="PIF1_helicase"/>
</dbReference>
<dbReference type="SUPFAM" id="SSF52540">
    <property type="entry name" value="P-loop containing nucleoside triphosphate hydrolases"/>
    <property type="match status" value="2"/>
</dbReference>
<dbReference type="GO" id="GO:0000723">
    <property type="term" value="P:telomere maintenance"/>
    <property type="evidence" value="ECO:0007669"/>
    <property type="project" value="InterPro"/>
</dbReference>
<organism evidence="3 4">
    <name type="scientific">Endomicrobium trichonymphae</name>
    <dbReference type="NCBI Taxonomy" id="1408204"/>
    <lineage>
        <taxon>Bacteria</taxon>
        <taxon>Pseudomonadati</taxon>
        <taxon>Elusimicrobiota</taxon>
        <taxon>Endomicrobiia</taxon>
        <taxon>Endomicrobiales</taxon>
        <taxon>Endomicrobiaceae</taxon>
        <taxon>Candidatus Endomicrobiellum</taxon>
    </lineage>
</organism>
<proteinExistence type="predicted"/>
<dbReference type="PATRIC" id="fig|471821.5.peg.91"/>